<dbReference type="Proteomes" id="UP001165363">
    <property type="component" value="Unassembled WGS sequence"/>
</dbReference>
<keyword evidence="3" id="KW-0406">Ion transport</keyword>
<dbReference type="RefSeq" id="WP_249847698.1">
    <property type="nucleotide sequence ID" value="NZ_JAMGBD010000001.1"/>
</dbReference>
<feature type="domain" description="Potassium channel" evidence="2">
    <location>
        <begin position="59"/>
        <end position="130"/>
    </location>
</feature>
<evidence type="ECO:0000259" key="2">
    <source>
        <dbReference type="Pfam" id="PF07885"/>
    </source>
</evidence>
<gene>
    <name evidence="3" type="ORF">LZ536_07030</name>
</gene>
<sequence length="148" mass="16175">MVQQLSLATFMAILTVLIHLTGLALLVRLLRSEHRLVTPIRKAPLATLLLASLGVILIHTVEIWTYAFLYLGLDALHDFETALYFSTVTYASVGYGDVLLGKNWRILGAIEGATGIIMLGWSTAFLVSLLARLKLLAHDWLSPDTSGG</sequence>
<name>A0ABT0RM22_9SPHN</name>
<keyword evidence="3" id="KW-0407">Ion channel</keyword>
<organism evidence="3 4">
    <name type="scientific">Sphingomonas alba</name>
    <dbReference type="NCBI Taxonomy" id="2908208"/>
    <lineage>
        <taxon>Bacteria</taxon>
        <taxon>Pseudomonadati</taxon>
        <taxon>Pseudomonadota</taxon>
        <taxon>Alphaproteobacteria</taxon>
        <taxon>Sphingomonadales</taxon>
        <taxon>Sphingomonadaceae</taxon>
        <taxon>Sphingomonas</taxon>
    </lineage>
</organism>
<feature type="transmembrane region" description="Helical" evidence="1">
    <location>
        <begin position="112"/>
        <end position="131"/>
    </location>
</feature>
<evidence type="ECO:0000313" key="3">
    <source>
        <dbReference type="EMBL" id="MCL6683650.1"/>
    </source>
</evidence>
<dbReference type="Pfam" id="PF07885">
    <property type="entry name" value="Ion_trans_2"/>
    <property type="match status" value="1"/>
</dbReference>
<dbReference type="GO" id="GO:0034220">
    <property type="term" value="P:monoatomic ion transmembrane transport"/>
    <property type="evidence" value="ECO:0007669"/>
    <property type="project" value="UniProtKB-KW"/>
</dbReference>
<dbReference type="InterPro" id="IPR013099">
    <property type="entry name" value="K_chnl_dom"/>
</dbReference>
<dbReference type="Gene3D" id="1.10.287.70">
    <property type="match status" value="1"/>
</dbReference>
<accession>A0ABT0RM22</accession>
<dbReference type="EMBL" id="JAMGBD010000001">
    <property type="protein sequence ID" value="MCL6683650.1"/>
    <property type="molecule type" value="Genomic_DNA"/>
</dbReference>
<comment type="caution">
    <text evidence="3">The sequence shown here is derived from an EMBL/GenBank/DDBJ whole genome shotgun (WGS) entry which is preliminary data.</text>
</comment>
<dbReference type="SUPFAM" id="SSF81324">
    <property type="entry name" value="Voltage-gated potassium channels"/>
    <property type="match status" value="1"/>
</dbReference>
<proteinExistence type="predicted"/>
<keyword evidence="3" id="KW-0813">Transport</keyword>
<keyword evidence="1" id="KW-0472">Membrane</keyword>
<evidence type="ECO:0000313" key="4">
    <source>
        <dbReference type="Proteomes" id="UP001165363"/>
    </source>
</evidence>
<feature type="transmembrane region" description="Helical" evidence="1">
    <location>
        <begin position="6"/>
        <end position="27"/>
    </location>
</feature>
<protein>
    <submittedName>
        <fullName evidence="3">Potassium channel family protein</fullName>
    </submittedName>
</protein>
<keyword evidence="1" id="KW-1133">Transmembrane helix</keyword>
<keyword evidence="1" id="KW-0812">Transmembrane</keyword>
<reference evidence="3" key="1">
    <citation type="submission" date="2022-05" db="EMBL/GenBank/DDBJ databases">
        <authorList>
            <person name="Jo J.-H."/>
            <person name="Im W.-T."/>
        </authorList>
    </citation>
    <scope>NUCLEOTIDE SEQUENCE</scope>
    <source>
        <strain evidence="3">SE158</strain>
    </source>
</reference>
<keyword evidence="4" id="KW-1185">Reference proteome</keyword>
<evidence type="ECO:0000256" key="1">
    <source>
        <dbReference type="SAM" id="Phobius"/>
    </source>
</evidence>
<feature type="transmembrane region" description="Helical" evidence="1">
    <location>
        <begin position="48"/>
        <end position="69"/>
    </location>
</feature>